<dbReference type="InterPro" id="IPR012337">
    <property type="entry name" value="RNaseH-like_sf"/>
</dbReference>
<dbReference type="Gene3D" id="3.90.1600.10">
    <property type="entry name" value="Palm domain of DNA polymerase"/>
    <property type="match status" value="1"/>
</dbReference>
<proteinExistence type="predicted"/>
<evidence type="ECO:0000256" key="2">
    <source>
        <dbReference type="ARBA" id="ARBA00022801"/>
    </source>
</evidence>
<dbReference type="GO" id="GO:0004518">
    <property type="term" value="F:nuclease activity"/>
    <property type="evidence" value="ECO:0007669"/>
    <property type="project" value="UniProtKB-KW"/>
</dbReference>
<dbReference type="GO" id="GO:0016787">
    <property type="term" value="F:hydrolase activity"/>
    <property type="evidence" value="ECO:0007669"/>
    <property type="project" value="UniProtKB-KW"/>
</dbReference>
<keyword evidence="2" id="KW-0378">Hydrolase</keyword>
<keyword evidence="1" id="KW-0540">Nuclease</keyword>
<dbReference type="OrthoDB" id="3536at10239"/>
<dbReference type="SUPFAM" id="SSF53098">
    <property type="entry name" value="Ribonuclease H-like"/>
    <property type="match status" value="1"/>
</dbReference>
<evidence type="ECO:0000256" key="1">
    <source>
        <dbReference type="ARBA" id="ARBA00022722"/>
    </source>
</evidence>
<protein>
    <submittedName>
        <fullName evidence="3">Putative DNA polymerase</fullName>
    </submittedName>
</protein>
<evidence type="ECO:0000313" key="3">
    <source>
        <dbReference type="EMBL" id="ANA49321.1"/>
    </source>
</evidence>
<dbReference type="InterPro" id="IPR023211">
    <property type="entry name" value="DNA_pol_palm_dom_sf"/>
</dbReference>
<organism evidence="3 4">
    <name type="scientific">Pseudomonas phage phiPMW</name>
    <dbReference type="NCBI Taxonomy" id="1815582"/>
    <lineage>
        <taxon>Viruses</taxon>
        <taxon>Duplodnaviria</taxon>
        <taxon>Heunggongvirae</taxon>
        <taxon>Uroviricota</taxon>
        <taxon>Caudoviricetes</taxon>
        <taxon>Plaisancevirus</taxon>
        <taxon>Plaisancevirus PMW</taxon>
    </lineage>
</organism>
<reference evidence="3 4" key="1">
    <citation type="submission" date="2016-03" db="EMBL/GenBank/DDBJ databases">
        <title>Characterization of pf16 and phiPMW: Two novel phages infecting Pseudomonas putida PpG1.</title>
        <authorList>
            <person name="Magill D.J."/>
            <person name="Krylov V.N."/>
            <person name="Allen C.C.R."/>
            <person name="McGrath J.W."/>
            <person name="Quinn J.P."/>
            <person name="Kulakov L.A."/>
        </authorList>
    </citation>
    <scope>NUCLEOTIDE SEQUENCE [LARGE SCALE GENOMIC DNA]</scope>
</reference>
<name>A0A1S5R1P1_9CAUD</name>
<dbReference type="Proteomes" id="UP000223738">
    <property type="component" value="Segment"/>
</dbReference>
<sequence>MLKLDLAKTEDGKEYFKQDIIYDLETYPNCFTMAACFANGKGMRVYEISDRRNDLEEMLEFLRKAKTGGFRMVGFNNIGFDYPVLHYILGKSKSARDRGVKVEVTASEMYRVVQNMFEENADSRFGSAVKSSEVIMPQLDLFKINHFDNKARMTSLKMLENNMRSPNIEDLPYPVGKVLTDDEKDVLITYNKHDVSETLKFYYYCMEGIKMRAELSGQFGFDCTNLNDTAIGKSLFVNRLETNNPGCCYKIEQKGQYTVRKMRQTKRKNIKLGECVLPKVRFDRPEFQAIHKWFMNKTIVETKGALSDIEEHDLGDVAKYATMKIKSIKMNCPEQGSKNKRYVPTREHVEQMMKLHPMGWIETKELKSPKGAASYNFCWRIAEGLNVVIDGFQYDFGTGGIHGSTRGVHMSTDEYDLHTSDIKSMYPNCSIRNRLYPEHLGEGFCDVYEDLYNERIGYDKKDPRNAALKLALNGTYGASNDKFSPMYDPKFTMSITVNGQLMLCMIMERIINELDGKIVMCNTDGFEYIVHKKHRERLAEIMMEWEKLTGFEMESDRYSKMLVRDVNNYIAIKEKKDD</sequence>
<dbReference type="InterPro" id="IPR043502">
    <property type="entry name" value="DNA/RNA_pol_sf"/>
</dbReference>
<evidence type="ECO:0000313" key="4">
    <source>
        <dbReference type="Proteomes" id="UP000223738"/>
    </source>
</evidence>
<dbReference type="SUPFAM" id="SSF56672">
    <property type="entry name" value="DNA/RNA polymerases"/>
    <property type="match status" value="1"/>
</dbReference>
<gene>
    <name evidence="3" type="ORF">PMW_196</name>
</gene>
<keyword evidence="4" id="KW-1185">Reference proteome</keyword>
<accession>A0A1S5R1P1</accession>
<dbReference type="EMBL" id="KU862660">
    <property type="protein sequence ID" value="ANA49321.1"/>
    <property type="molecule type" value="Genomic_DNA"/>
</dbReference>